<dbReference type="Proteomes" id="UP000176939">
    <property type="component" value="Unassembled WGS sequence"/>
</dbReference>
<sequence>MNQKQIHAVVQMVVEGDRGPYAVATASDFEGSITFSLDPSVWQESIRPGRGTHVILSNLERKQAGWRANKVRLLQPEDEQASSKVVTKYLVNALIRQLKKQEKPVNYEKKWKRWVDFAEREWRDLTSLVADPEISDAYKTRALFILLVPDFRLIPYYWKIHESIFKSYVDLGTKIDLKSLAPKQLDDAKEFLYIFFAYAKAYDLKKCMYTYNNYVLELMSILPSDQALKWLDLFELNDVYEWINMDDLSGYNPFRDLLYNKALSNDVKVVADIKMRLIILQELSGLSTPRAKHEDALFCYSNITQLWIFGYKKGAVCVWGMSLFLDQVEFIIDSTPVTYPNASRIFEHWRIDTILAWAKSNGPEWLPNKFAKFIMEKGGGFTVYDKRDIVTAQSLIEILKDEADYITTLRKEIAIGKLHIDAIKRGVEQEKEEEGYILKDMSI</sequence>
<gene>
    <name evidence="1" type="ORF">A2Z67_03565</name>
</gene>
<evidence type="ECO:0000313" key="1">
    <source>
        <dbReference type="EMBL" id="OGM09850.1"/>
    </source>
</evidence>
<dbReference type="AlphaFoldDB" id="A0A1F7X423"/>
<accession>A0A1F7X423</accession>
<protein>
    <submittedName>
        <fullName evidence="1">Uncharacterized protein</fullName>
    </submittedName>
</protein>
<organism evidence="1 2">
    <name type="scientific">Candidatus Woesebacteria bacterium RBG_13_36_22</name>
    <dbReference type="NCBI Taxonomy" id="1802478"/>
    <lineage>
        <taxon>Bacteria</taxon>
        <taxon>Candidatus Woeseibacteriota</taxon>
    </lineage>
</organism>
<reference evidence="1 2" key="1">
    <citation type="journal article" date="2016" name="Nat. Commun.">
        <title>Thousands of microbial genomes shed light on interconnected biogeochemical processes in an aquifer system.</title>
        <authorList>
            <person name="Anantharaman K."/>
            <person name="Brown C.T."/>
            <person name="Hug L.A."/>
            <person name="Sharon I."/>
            <person name="Castelle C.J."/>
            <person name="Probst A.J."/>
            <person name="Thomas B.C."/>
            <person name="Singh A."/>
            <person name="Wilkins M.J."/>
            <person name="Karaoz U."/>
            <person name="Brodie E.L."/>
            <person name="Williams K.H."/>
            <person name="Hubbard S.S."/>
            <person name="Banfield J.F."/>
        </authorList>
    </citation>
    <scope>NUCLEOTIDE SEQUENCE [LARGE SCALE GENOMIC DNA]</scope>
</reference>
<name>A0A1F7X423_9BACT</name>
<dbReference type="EMBL" id="MGFQ01000019">
    <property type="protein sequence ID" value="OGM09850.1"/>
    <property type="molecule type" value="Genomic_DNA"/>
</dbReference>
<proteinExistence type="predicted"/>
<evidence type="ECO:0000313" key="2">
    <source>
        <dbReference type="Proteomes" id="UP000176939"/>
    </source>
</evidence>
<comment type="caution">
    <text evidence="1">The sequence shown here is derived from an EMBL/GenBank/DDBJ whole genome shotgun (WGS) entry which is preliminary data.</text>
</comment>